<dbReference type="Pfam" id="PF03415">
    <property type="entry name" value="Peptidase_C11"/>
    <property type="match status" value="1"/>
</dbReference>
<dbReference type="Gene3D" id="3.40.50.11970">
    <property type="match status" value="1"/>
</dbReference>
<comment type="caution">
    <text evidence="1">The sequence shown here is derived from an EMBL/GenBank/DDBJ whole genome shotgun (WGS) entry which is preliminary data.</text>
</comment>
<dbReference type="InterPro" id="IPR005077">
    <property type="entry name" value="Peptidase_C11"/>
</dbReference>
<dbReference type="PANTHER" id="PTHR37835">
    <property type="entry name" value="ALPHA-CLOSTRIPAIN"/>
    <property type="match status" value="1"/>
</dbReference>
<dbReference type="Proteomes" id="UP001165444">
    <property type="component" value="Unassembled WGS sequence"/>
</dbReference>
<evidence type="ECO:0000313" key="2">
    <source>
        <dbReference type="Proteomes" id="UP001165444"/>
    </source>
</evidence>
<organism evidence="1 2">
    <name type="scientific">Parabacteroides faecalis</name>
    <dbReference type="NCBI Taxonomy" id="2924040"/>
    <lineage>
        <taxon>Bacteria</taxon>
        <taxon>Pseudomonadati</taxon>
        <taxon>Bacteroidota</taxon>
        <taxon>Bacteroidia</taxon>
        <taxon>Bacteroidales</taxon>
        <taxon>Tannerellaceae</taxon>
        <taxon>Parabacteroides</taxon>
    </lineage>
</organism>
<sequence>MKLVFRILLLLTPFIGLGCSDSEPEFSEEDLPNRTILVYLAAENSLSSFALDDYDEMLLGMESVSEKNHLLVYVDVNKDKQGNTALPQLIHIGKNARTGLVEETLVYEYPEQDASSVTVERMTDVFQRAFSTYPAKSYGLVLWSHGDGWLPVSKSLRSFGQDGGSSGPQMDILDLEEAVAKGTELLGKASGFDFIYFDACFMQGIEVAYQFRNYTNYIVACPLETPGPGSPYDLVLDPLFADTQADVVGMAEAYYNSYADLYAGGVGGSNNHWTSGAAISVVQTSGLTALADETRAIYQAHSDKIYSLTEADLADVQVYDPDRRYNGVYKQAYYDFGDLVEQLATEEEYSRWEQALDVAVPYKANTPTCYSVYYGGWGGNMPIHSFSGFSSYFPFQNNTKYTDWNTYYKGLAWTESLGMW</sequence>
<dbReference type="RefSeq" id="WP_243325508.1">
    <property type="nucleotide sequence ID" value="NZ_JAKZMM010000028.1"/>
</dbReference>
<name>A0ABT0C2J3_9BACT</name>
<evidence type="ECO:0000313" key="1">
    <source>
        <dbReference type="EMBL" id="MCJ2381186.1"/>
    </source>
</evidence>
<dbReference type="PANTHER" id="PTHR37835:SF1">
    <property type="entry name" value="ALPHA-CLOSTRIPAIN"/>
    <property type="match status" value="1"/>
</dbReference>
<dbReference type="PROSITE" id="PS51257">
    <property type="entry name" value="PROKAR_LIPOPROTEIN"/>
    <property type="match status" value="1"/>
</dbReference>
<proteinExistence type="predicted"/>
<protein>
    <submittedName>
        <fullName evidence="1">Clostripain-related cysteine peptidase</fullName>
    </submittedName>
</protein>
<dbReference type="EMBL" id="JAKZMM010000028">
    <property type="protein sequence ID" value="MCJ2381186.1"/>
    <property type="molecule type" value="Genomic_DNA"/>
</dbReference>
<accession>A0ABT0C2J3</accession>
<gene>
    <name evidence="1" type="ORF">MUN53_11265</name>
</gene>
<keyword evidence="2" id="KW-1185">Reference proteome</keyword>
<reference evidence="1 2" key="1">
    <citation type="submission" date="2022-03" db="EMBL/GenBank/DDBJ databases">
        <title>Parabacteroides sp. nov. isolated from swine feces.</title>
        <authorList>
            <person name="Bak J.E."/>
        </authorList>
    </citation>
    <scope>NUCLEOTIDE SEQUENCE [LARGE SCALE GENOMIC DNA]</scope>
    <source>
        <strain evidence="1 2">AGMB00274</strain>
    </source>
</reference>